<keyword evidence="3 10" id="KW-0436">Ligase</keyword>
<evidence type="ECO:0000256" key="8">
    <source>
        <dbReference type="ARBA" id="ARBA00050563"/>
    </source>
</evidence>
<dbReference type="InterPro" id="IPR016102">
    <property type="entry name" value="Succinyl-CoA_synth-like"/>
</dbReference>
<feature type="binding site" evidence="10">
    <location>
        <position position="101"/>
    </location>
    <ligand>
        <name>ATP</name>
        <dbReference type="ChEBI" id="CHEBI:30616"/>
    </ligand>
</feature>
<protein>
    <recommendedName>
        <fullName evidence="10">Succinate--CoA ligase [ADP-forming] subunit beta</fullName>
        <ecNumber evidence="10">6.2.1.5</ecNumber>
    </recommendedName>
    <alternativeName>
        <fullName evidence="10">Succinyl-CoA synthetase subunit beta</fullName>
        <shortName evidence="10">SCS-beta</shortName>
    </alternativeName>
</protein>
<feature type="binding site" evidence="10">
    <location>
        <position position="212"/>
    </location>
    <ligand>
        <name>Mg(2+)</name>
        <dbReference type="ChEBI" id="CHEBI:18420"/>
    </ligand>
</feature>
<evidence type="ECO:0000259" key="11">
    <source>
        <dbReference type="Pfam" id="PF00549"/>
    </source>
</evidence>
<dbReference type="NCBIfam" id="NF001913">
    <property type="entry name" value="PRK00696.1"/>
    <property type="match status" value="1"/>
</dbReference>
<feature type="binding site" evidence="10">
    <location>
        <position position="106"/>
    </location>
    <ligand>
        <name>ATP</name>
        <dbReference type="ChEBI" id="CHEBI:30616"/>
    </ligand>
</feature>
<dbReference type="RefSeq" id="WP_197744146.1">
    <property type="nucleotide sequence ID" value="NZ_LR778175.1"/>
</dbReference>
<dbReference type="Pfam" id="PF08442">
    <property type="entry name" value="ATP-grasp_2"/>
    <property type="match status" value="1"/>
</dbReference>
<feature type="binding site" evidence="10">
    <location>
        <position position="45"/>
    </location>
    <ligand>
        <name>ATP</name>
        <dbReference type="ChEBI" id="CHEBI:30616"/>
    </ligand>
</feature>
<keyword evidence="4 10" id="KW-0479">Metal-binding</keyword>
<dbReference type="UniPathway" id="UPA00223">
    <property type="reaction ID" value="UER00999"/>
</dbReference>
<keyword evidence="5 10" id="KW-0547">Nucleotide-binding</keyword>
<keyword evidence="7 10" id="KW-0460">Magnesium</keyword>
<feature type="binding site" evidence="10">
    <location>
        <begin position="52"/>
        <end position="54"/>
    </location>
    <ligand>
        <name>ATP</name>
        <dbReference type="ChEBI" id="CHEBI:30616"/>
    </ligand>
</feature>
<evidence type="ECO:0000256" key="10">
    <source>
        <dbReference type="HAMAP-Rule" id="MF_00558"/>
    </source>
</evidence>
<evidence type="ECO:0000256" key="3">
    <source>
        <dbReference type="ARBA" id="ARBA00022598"/>
    </source>
</evidence>
<name>A0A7G1QB62_9GAMM</name>
<evidence type="ECO:0000256" key="7">
    <source>
        <dbReference type="ARBA" id="ARBA00022842"/>
    </source>
</evidence>
<dbReference type="FunFam" id="3.30.470.20:FF:000002">
    <property type="entry name" value="Succinate--CoA ligase [ADP-forming] subunit beta"/>
    <property type="match status" value="1"/>
</dbReference>
<dbReference type="AlphaFoldDB" id="A0A7G1QB62"/>
<feature type="binding site" evidence="10">
    <location>
        <position position="198"/>
    </location>
    <ligand>
        <name>Mg(2+)</name>
        <dbReference type="ChEBI" id="CHEBI:18420"/>
    </ligand>
</feature>
<dbReference type="GO" id="GO:0005524">
    <property type="term" value="F:ATP binding"/>
    <property type="evidence" value="ECO:0007669"/>
    <property type="project" value="UniProtKB-UniRule"/>
</dbReference>
<dbReference type="HAMAP" id="MF_00558">
    <property type="entry name" value="Succ_CoA_beta"/>
    <property type="match status" value="1"/>
</dbReference>
<evidence type="ECO:0000256" key="4">
    <source>
        <dbReference type="ARBA" id="ARBA00022723"/>
    </source>
</evidence>
<dbReference type="PANTHER" id="PTHR11815:SF10">
    <property type="entry name" value="SUCCINATE--COA LIGASE [GDP-FORMING] SUBUNIT BETA, MITOCHONDRIAL"/>
    <property type="match status" value="1"/>
</dbReference>
<dbReference type="FunFam" id="3.30.1490.20:FF:000002">
    <property type="entry name" value="Succinate--CoA ligase [ADP-forming] subunit beta"/>
    <property type="match status" value="1"/>
</dbReference>
<feature type="binding site" evidence="10">
    <location>
        <position position="263"/>
    </location>
    <ligand>
        <name>substrate</name>
        <note>ligand shared with subunit alpha</note>
    </ligand>
</feature>
<dbReference type="GO" id="GO:0006104">
    <property type="term" value="P:succinyl-CoA metabolic process"/>
    <property type="evidence" value="ECO:0007669"/>
    <property type="project" value="TreeGrafter"/>
</dbReference>
<comment type="cofactor">
    <cofactor evidence="10">
        <name>Mg(2+)</name>
        <dbReference type="ChEBI" id="CHEBI:18420"/>
    </cofactor>
    <text evidence="10">Binds 1 Mg(2+) ion per subunit.</text>
</comment>
<dbReference type="Pfam" id="PF00549">
    <property type="entry name" value="Ligase_CoA"/>
    <property type="match status" value="1"/>
</dbReference>
<comment type="catalytic activity">
    <reaction evidence="9">
        <text>GTP + succinate + CoA = succinyl-CoA + GDP + phosphate</text>
        <dbReference type="Rhea" id="RHEA:22120"/>
        <dbReference type="ChEBI" id="CHEBI:30031"/>
        <dbReference type="ChEBI" id="CHEBI:37565"/>
        <dbReference type="ChEBI" id="CHEBI:43474"/>
        <dbReference type="ChEBI" id="CHEBI:57287"/>
        <dbReference type="ChEBI" id="CHEBI:57292"/>
        <dbReference type="ChEBI" id="CHEBI:58189"/>
    </reaction>
    <physiologicalReaction direction="right-to-left" evidence="9">
        <dbReference type="Rhea" id="RHEA:22122"/>
    </physiologicalReaction>
</comment>
<feature type="binding site" evidence="10">
    <location>
        <position position="98"/>
    </location>
    <ligand>
        <name>ATP</name>
        <dbReference type="ChEBI" id="CHEBI:30616"/>
    </ligand>
</feature>
<dbReference type="NCBIfam" id="TIGR01016">
    <property type="entry name" value="sucCoAbeta"/>
    <property type="match status" value="1"/>
</dbReference>
<dbReference type="Proteomes" id="UP000516072">
    <property type="component" value="Chromosome"/>
</dbReference>
<dbReference type="FunFam" id="3.40.50.261:FF:000001">
    <property type="entry name" value="Succinate--CoA ligase [ADP-forming] subunit beta"/>
    <property type="match status" value="1"/>
</dbReference>
<feature type="domain" description="ATP-citrate synthase/succinyl-CoA ligase C-terminal" evidence="11">
    <location>
        <begin position="261"/>
        <end position="381"/>
    </location>
</feature>
<reference evidence="13 14" key="1">
    <citation type="submission" date="2020-03" db="EMBL/GenBank/DDBJ databases">
        <authorList>
            <person name="Picone N."/>
        </authorList>
    </citation>
    <scope>NUCLEOTIDE SEQUENCE [LARGE SCALE GENOMIC DNA]</scope>
    <source>
        <strain evidence="13">NSCAC1</strain>
    </source>
</reference>
<comment type="catalytic activity">
    <reaction evidence="8">
        <text>succinate + ATP + CoA = succinyl-CoA + ADP + phosphate</text>
        <dbReference type="Rhea" id="RHEA:17661"/>
        <dbReference type="ChEBI" id="CHEBI:30031"/>
        <dbReference type="ChEBI" id="CHEBI:30616"/>
        <dbReference type="ChEBI" id="CHEBI:43474"/>
        <dbReference type="ChEBI" id="CHEBI:57287"/>
        <dbReference type="ChEBI" id="CHEBI:57292"/>
        <dbReference type="ChEBI" id="CHEBI:456216"/>
        <dbReference type="EC" id="6.2.1.5"/>
    </reaction>
    <physiologicalReaction direction="right-to-left" evidence="8">
        <dbReference type="Rhea" id="RHEA:17663"/>
    </physiologicalReaction>
</comment>
<dbReference type="SUPFAM" id="SSF52210">
    <property type="entry name" value="Succinyl-CoA synthetase domains"/>
    <property type="match status" value="1"/>
</dbReference>
<comment type="pathway">
    <text evidence="10">Carbohydrate metabolism; tricarboxylic acid cycle; succinate from succinyl-CoA (ligase route): step 1/1.</text>
</comment>
<comment type="similarity">
    <text evidence="1 10">Belongs to the succinate/malate CoA ligase beta subunit family.</text>
</comment>
<dbReference type="GO" id="GO:0005829">
    <property type="term" value="C:cytosol"/>
    <property type="evidence" value="ECO:0007669"/>
    <property type="project" value="TreeGrafter"/>
</dbReference>
<dbReference type="GO" id="GO:0004775">
    <property type="term" value="F:succinate-CoA ligase (ADP-forming) activity"/>
    <property type="evidence" value="ECO:0007669"/>
    <property type="project" value="UniProtKB-UniRule"/>
</dbReference>
<dbReference type="Gene3D" id="3.30.1490.20">
    <property type="entry name" value="ATP-grasp fold, A domain"/>
    <property type="match status" value="1"/>
</dbReference>
<dbReference type="SUPFAM" id="SSF56059">
    <property type="entry name" value="Glutathione synthetase ATP-binding domain-like"/>
    <property type="match status" value="1"/>
</dbReference>
<dbReference type="Gene3D" id="3.40.50.261">
    <property type="entry name" value="Succinyl-CoA synthetase domains"/>
    <property type="match status" value="1"/>
</dbReference>
<dbReference type="PROSITE" id="PS01217">
    <property type="entry name" value="SUCCINYL_COA_LIG_3"/>
    <property type="match status" value="1"/>
</dbReference>
<proteinExistence type="inferred from homology"/>
<comment type="subunit">
    <text evidence="10">Heterotetramer of two alpha and two beta subunits.</text>
</comment>
<feature type="domain" description="ATP-grasp fold succinyl-CoA synthetase-type" evidence="12">
    <location>
        <begin position="3"/>
        <end position="201"/>
    </location>
</feature>
<evidence type="ECO:0000256" key="5">
    <source>
        <dbReference type="ARBA" id="ARBA00022741"/>
    </source>
</evidence>
<dbReference type="GO" id="GO:0000287">
    <property type="term" value="F:magnesium ion binding"/>
    <property type="evidence" value="ECO:0007669"/>
    <property type="project" value="UniProtKB-UniRule"/>
</dbReference>
<evidence type="ECO:0000256" key="9">
    <source>
        <dbReference type="ARBA" id="ARBA00052891"/>
    </source>
</evidence>
<evidence type="ECO:0000256" key="2">
    <source>
        <dbReference type="ARBA" id="ARBA00022532"/>
    </source>
</evidence>
<feature type="binding site" evidence="10">
    <location>
        <begin position="320"/>
        <end position="322"/>
    </location>
    <ligand>
        <name>substrate</name>
        <note>ligand shared with subunit alpha</note>
    </ligand>
</feature>
<evidence type="ECO:0000313" key="13">
    <source>
        <dbReference type="EMBL" id="CAB1277051.1"/>
    </source>
</evidence>
<accession>A0A7G1QB62</accession>
<dbReference type="InterPro" id="IPR013815">
    <property type="entry name" value="ATP_grasp_subdomain_1"/>
</dbReference>
<dbReference type="EMBL" id="LR778175">
    <property type="protein sequence ID" value="CAB1277051.1"/>
    <property type="molecule type" value="Genomic_DNA"/>
</dbReference>
<gene>
    <name evidence="10 13" type="primary">sucC</name>
    <name evidence="13" type="ORF">NSCAC_1477</name>
</gene>
<evidence type="ECO:0000256" key="1">
    <source>
        <dbReference type="ARBA" id="ARBA00009182"/>
    </source>
</evidence>
<comment type="function">
    <text evidence="10">Succinyl-CoA synthetase functions in the citric acid cycle (TCA), coupling the hydrolysis of succinyl-CoA to the synthesis of either ATP or GTP and thus represents the only step of substrate-level phosphorylation in the TCA. The beta subunit provides nucleotide specificity of the enzyme and binds the substrate succinate, while the binding sites for coenzyme A and phosphate are found in the alpha subunit.</text>
</comment>
<dbReference type="PANTHER" id="PTHR11815">
    <property type="entry name" value="SUCCINYL-COA SYNTHETASE BETA CHAIN"/>
    <property type="match status" value="1"/>
</dbReference>
<evidence type="ECO:0000313" key="14">
    <source>
        <dbReference type="Proteomes" id="UP000516072"/>
    </source>
</evidence>
<organism evidence="13 14">
    <name type="scientific">Candidatus Nitrosacidococcus tergens</name>
    <dbReference type="NCBI Taxonomy" id="553981"/>
    <lineage>
        <taxon>Bacteria</taxon>
        <taxon>Pseudomonadati</taxon>
        <taxon>Pseudomonadota</taxon>
        <taxon>Gammaproteobacteria</taxon>
        <taxon>Chromatiales</taxon>
        <taxon>Chromatiaceae</taxon>
        <taxon>Candidatus Nitrosacidococcus</taxon>
    </lineage>
</organism>
<dbReference type="InterPro" id="IPR017866">
    <property type="entry name" value="Succ-CoA_synthase_bsu_CS"/>
</dbReference>
<dbReference type="PIRSF" id="PIRSF001554">
    <property type="entry name" value="SucCS_beta"/>
    <property type="match status" value="1"/>
</dbReference>
<dbReference type="KEGG" id="ntg:NSCAC_1477"/>
<dbReference type="Gene3D" id="3.30.470.20">
    <property type="entry name" value="ATP-grasp fold, B domain"/>
    <property type="match status" value="1"/>
</dbReference>
<dbReference type="GO" id="GO:0006099">
    <property type="term" value="P:tricarboxylic acid cycle"/>
    <property type="evidence" value="ECO:0007669"/>
    <property type="project" value="UniProtKB-UniRule"/>
</dbReference>
<evidence type="ECO:0000259" key="12">
    <source>
        <dbReference type="Pfam" id="PF08442"/>
    </source>
</evidence>
<dbReference type="EC" id="6.2.1.5" evidence="10"/>
<dbReference type="GO" id="GO:0042709">
    <property type="term" value="C:succinate-CoA ligase complex"/>
    <property type="evidence" value="ECO:0007669"/>
    <property type="project" value="TreeGrafter"/>
</dbReference>
<keyword evidence="14" id="KW-1185">Reference proteome</keyword>
<dbReference type="InterPro" id="IPR005811">
    <property type="entry name" value="SUCC_ACL_C"/>
</dbReference>
<sequence length="386" mass="42052">MILHEFQAKELFAQYKIPIPKGEIINSNTKNKLLNALPTHRWVAKAQIHAGGRGKAGGVLVSDDPNKIADFCHQLLGINLATHQTSVQGLPVHNILIEEASTIIQECYLAFMINRQLNQITIIASRHGGVDIEQVAQTHPDEIIQLGIDPVMGLMPYQCRQIGFTLKLNSDQHKQLKHIMEQMYQLFISHDASLVEMNPLAITDQGILVALDAKIVLDDNASFRHPHWDTLKDTTQEDQREVKARSYGLNYVALDGDIACMVNGAGLAMATMDLIKLHGGKPANFLDVGGTATAERVAEAFKLILADGTVKSILINIFGGIVRCDLIAEGIIQAVKEVNLQIPVVVRLAGTNADQGQNLLDQSGLNLISANNLTDAAHKAVLAAQS</sequence>
<dbReference type="InterPro" id="IPR013650">
    <property type="entry name" value="ATP-grasp_succ-CoA_synth-type"/>
</dbReference>
<dbReference type="InterPro" id="IPR005809">
    <property type="entry name" value="Succ_CoA_ligase-like_bsu"/>
</dbReference>
<keyword evidence="2 10" id="KW-0816">Tricarboxylic acid cycle</keyword>
<evidence type="ECO:0000256" key="6">
    <source>
        <dbReference type="ARBA" id="ARBA00022840"/>
    </source>
</evidence>
<keyword evidence="6 10" id="KW-0067">ATP-binding</keyword>